<keyword evidence="2" id="KW-0808">Transferase</keyword>
<dbReference type="Pfam" id="PF05853">
    <property type="entry name" value="BKACE"/>
    <property type="match status" value="1"/>
</dbReference>
<protein>
    <recommendedName>
        <fullName evidence="6">3-keto-5-aminohexanoate cleavage enzyme</fullName>
    </recommendedName>
</protein>
<sequence length="276" mass="30737">MSKLIINFTPTGIIPTKKINPSVPISPDEIIQDAKMAYNLGVQMIHLHVRDENGNNTSDPIIYGKVIKAIRKDCSGMIICVSLSGRVINTFEARSAVLDLEGDEKPDMGSLTLSSLNFMNDVSVNTPEMITMILTKMNEKNIKPELEVFDIGMVNYSKHLIKKGLLKAPYYYNILCGNIFSAQADLSDISNMVNALPEGSIYSFAGLGMYQTRMNALGIVCANGVRVGLEDNIYYDYNKKILATNEMLIQRVIKIAHAYEREIATVDEVRKLLEMS</sequence>
<evidence type="ECO:0000256" key="4">
    <source>
        <dbReference type="ARBA" id="ARBA00022833"/>
    </source>
</evidence>
<accession>A0A1V0SL81</accession>
<dbReference type="InterPro" id="IPR013785">
    <property type="entry name" value="Aldolase_TIM"/>
</dbReference>
<proteinExistence type="predicted"/>
<organism evidence="5">
    <name type="scientific">Klosneuvirus KNV1</name>
    <dbReference type="NCBI Taxonomy" id="1977640"/>
    <lineage>
        <taxon>Viruses</taxon>
        <taxon>Varidnaviria</taxon>
        <taxon>Bamfordvirae</taxon>
        <taxon>Nucleocytoviricota</taxon>
        <taxon>Megaviricetes</taxon>
        <taxon>Imitervirales</taxon>
        <taxon>Mimiviridae</taxon>
        <taxon>Klosneuvirinae</taxon>
        <taxon>Klosneuvirus</taxon>
    </lineage>
</organism>
<dbReference type="PANTHER" id="PTHR37418">
    <property type="entry name" value="3-KETO-5-AMINOHEXANOATE CLEAVAGE ENZYME-RELATED"/>
    <property type="match status" value="1"/>
</dbReference>
<evidence type="ECO:0000256" key="2">
    <source>
        <dbReference type="ARBA" id="ARBA00022679"/>
    </source>
</evidence>
<dbReference type="EMBL" id="KY684113">
    <property type="protein sequence ID" value="ARF12495.1"/>
    <property type="molecule type" value="Genomic_DNA"/>
</dbReference>
<name>A0A1V0SL81_9VIRU</name>
<dbReference type="Gene3D" id="3.20.20.70">
    <property type="entry name" value="Aldolase class I"/>
    <property type="match status" value="1"/>
</dbReference>
<evidence type="ECO:0000256" key="1">
    <source>
        <dbReference type="ARBA" id="ARBA00001947"/>
    </source>
</evidence>
<keyword evidence="3" id="KW-0479">Metal-binding</keyword>
<evidence type="ECO:0000256" key="3">
    <source>
        <dbReference type="ARBA" id="ARBA00022723"/>
    </source>
</evidence>
<reference evidence="5" key="1">
    <citation type="journal article" date="2017" name="Science">
        <title>Giant viruses with an expanded complement of translation system components.</title>
        <authorList>
            <person name="Schulz F."/>
            <person name="Yutin N."/>
            <person name="Ivanova N.N."/>
            <person name="Ortega D.R."/>
            <person name="Lee T.K."/>
            <person name="Vierheilig J."/>
            <person name="Daims H."/>
            <person name="Horn M."/>
            <person name="Wagner M."/>
            <person name="Jensen G.J."/>
            <person name="Kyrpides N.C."/>
            <person name="Koonin E.V."/>
            <person name="Woyke T."/>
        </authorList>
    </citation>
    <scope>NUCLEOTIDE SEQUENCE</scope>
    <source>
        <strain evidence="5">KNV1</strain>
    </source>
</reference>
<evidence type="ECO:0000313" key="5">
    <source>
        <dbReference type="EMBL" id="ARF12495.1"/>
    </source>
</evidence>
<gene>
    <name evidence="5" type="ORF">Klosneuvirus_6_57</name>
</gene>
<dbReference type="GO" id="GO:0043720">
    <property type="term" value="F:3-keto-5-aminohexanoate cleavage activity"/>
    <property type="evidence" value="ECO:0007669"/>
    <property type="project" value="InterPro"/>
</dbReference>
<keyword evidence="4" id="KW-0862">Zinc</keyword>
<comment type="cofactor">
    <cofactor evidence="1">
        <name>Zn(2+)</name>
        <dbReference type="ChEBI" id="CHEBI:29105"/>
    </cofactor>
</comment>
<dbReference type="PANTHER" id="PTHR37418:SF2">
    <property type="entry name" value="3-KETO-5-AMINOHEXANOATE CLEAVAGE ENZYME"/>
    <property type="match status" value="1"/>
</dbReference>
<dbReference type="GO" id="GO:0046872">
    <property type="term" value="F:metal ion binding"/>
    <property type="evidence" value="ECO:0007669"/>
    <property type="project" value="UniProtKB-KW"/>
</dbReference>
<evidence type="ECO:0008006" key="6">
    <source>
        <dbReference type="Google" id="ProtNLM"/>
    </source>
</evidence>
<dbReference type="InterPro" id="IPR008567">
    <property type="entry name" value="BKACE"/>
</dbReference>